<dbReference type="Proteomes" id="UP000092573">
    <property type="component" value="Chromosome"/>
</dbReference>
<evidence type="ECO:0000256" key="4">
    <source>
        <dbReference type="ARBA" id="ARBA00022679"/>
    </source>
</evidence>
<feature type="compositionally biased region" description="Polar residues" evidence="9">
    <location>
        <begin position="475"/>
        <end position="484"/>
    </location>
</feature>
<feature type="transmembrane region" description="Helical" evidence="10">
    <location>
        <begin position="337"/>
        <end position="355"/>
    </location>
</feature>
<dbReference type="PANTHER" id="PTHR23028:SF53">
    <property type="entry name" value="ACYL_TRANSF_3 DOMAIN-CONTAINING PROTEIN"/>
    <property type="match status" value="1"/>
</dbReference>
<dbReference type="Gene3D" id="3.40.50.1110">
    <property type="entry name" value="SGNH hydrolase"/>
    <property type="match status" value="1"/>
</dbReference>
<feature type="transmembrane region" description="Helical" evidence="10">
    <location>
        <begin position="37"/>
        <end position="55"/>
    </location>
</feature>
<dbReference type="GO" id="GO:0016747">
    <property type="term" value="F:acyltransferase activity, transferring groups other than amino-acyl groups"/>
    <property type="evidence" value="ECO:0007669"/>
    <property type="project" value="InterPro"/>
</dbReference>
<evidence type="ECO:0000256" key="9">
    <source>
        <dbReference type="SAM" id="MobiDB-lite"/>
    </source>
</evidence>
<sequence length="722" mass="78764">MNSRIKKVKGSRALKRTEDFKAQDVSSDRFLLPKRRYMTGLDGLRALAILAVLIYHLRQEWLPGGFLGVAVFFTLSGYLITDILANGKAAEDGGGTLRLSLKEFWIRRARRLLPAMLIVVSAVVAGAWLGASSPLPELRGDVPAALLYISNWWFIFHKVSYFESFGPPSPLGHLWSLAVEEQFYIVWPIMLAAGLKWIRSRISLAGWVLGLAAVSAALMAFLYEQGTDPSRVYYGTDTRGFALLIGAALALVWPSGKLKLQVSRRASLLLDSAGMISLVLLGFWTYNSDPYDDFLYRGGLFGIAFVSAVLIAVLAHPGSRIGGWFSARPLVWVGRRAYGLYLWHYPVMMLTTPQLDSGGSHWLRLFLQLLATFLLAAASYRWVEDPIRQSGFRGWLAGLSTTMNVWGRWKRLPAASLLFILFLVLFSFIHLYLPPTLLGSTDASGKSGSSTTVLPVFQNKPEQTGSHEGKAPSETGPTVPTSQQTTGGEGAGTETALPPTVDGHSPEGSQTAENSSAVQSSEEHSSEAGRPQEDTSDQLQAPQSANQPDDSAKPSNGKPSKENPHGTGGDITAIGDSVMLDIEGDLQKMYPDAVIDGKIGRQMADVPAVLQRLAEEGRLRETVVLELGTNGAFSNKQMKKVLAALKDAKRILLVNTRVPRPWESAVNQALDKISSTDDRIQIVDWYQASGGQTSYFEQDGVHLKPEGAAAYTLLLNQALSDK</sequence>
<keyword evidence="13" id="KW-1185">Reference proteome</keyword>
<dbReference type="InterPro" id="IPR050879">
    <property type="entry name" value="Acyltransferase_3"/>
</dbReference>
<evidence type="ECO:0000256" key="8">
    <source>
        <dbReference type="ARBA" id="ARBA00023315"/>
    </source>
</evidence>
<reference evidence="12 13" key="1">
    <citation type="submission" date="2016-01" db="EMBL/GenBank/DDBJ databases">
        <title>Complete Genome Sequence of Paenibacillus yonginensis DCY84, a novel Plant Growth-Promoting Bacteria with Elicitation of Induced Systemic Resistance.</title>
        <authorList>
            <person name="Kim Y.J."/>
            <person name="Yang D.C."/>
            <person name="Sukweenadhi J."/>
        </authorList>
    </citation>
    <scope>NUCLEOTIDE SEQUENCE [LARGE SCALE GENOMIC DNA]</scope>
    <source>
        <strain evidence="12 13">DCY84</strain>
    </source>
</reference>
<comment type="subcellular location">
    <subcellularLocation>
        <location evidence="1">Cell membrane</location>
        <topology evidence="1">Multi-pass membrane protein</topology>
    </subcellularLocation>
</comment>
<evidence type="ECO:0000256" key="10">
    <source>
        <dbReference type="SAM" id="Phobius"/>
    </source>
</evidence>
<evidence type="ECO:0000256" key="6">
    <source>
        <dbReference type="ARBA" id="ARBA00022989"/>
    </source>
</evidence>
<dbReference type="InterPro" id="IPR002656">
    <property type="entry name" value="Acyl_transf_3_dom"/>
</dbReference>
<evidence type="ECO:0000256" key="3">
    <source>
        <dbReference type="ARBA" id="ARBA00022475"/>
    </source>
</evidence>
<keyword evidence="7 10" id="KW-0472">Membrane</keyword>
<dbReference type="OrthoDB" id="9796461at2"/>
<feature type="transmembrane region" description="Helical" evidence="10">
    <location>
        <begin position="174"/>
        <end position="195"/>
    </location>
</feature>
<dbReference type="Pfam" id="PF01757">
    <property type="entry name" value="Acyl_transf_3"/>
    <property type="match status" value="1"/>
</dbReference>
<evidence type="ECO:0000313" key="13">
    <source>
        <dbReference type="Proteomes" id="UP000092573"/>
    </source>
</evidence>
<feature type="region of interest" description="Disordered" evidence="9">
    <location>
        <begin position="460"/>
        <end position="573"/>
    </location>
</feature>
<dbReference type="GO" id="GO:0005886">
    <property type="term" value="C:plasma membrane"/>
    <property type="evidence" value="ECO:0007669"/>
    <property type="project" value="UniProtKB-SubCell"/>
</dbReference>
<keyword evidence="6 10" id="KW-1133">Transmembrane helix</keyword>
<evidence type="ECO:0000256" key="5">
    <source>
        <dbReference type="ARBA" id="ARBA00022692"/>
    </source>
</evidence>
<evidence type="ECO:0000313" key="12">
    <source>
        <dbReference type="EMBL" id="ANS77091.1"/>
    </source>
</evidence>
<feature type="transmembrane region" description="Helical" evidence="10">
    <location>
        <begin position="61"/>
        <end position="80"/>
    </location>
</feature>
<dbReference type="InterPro" id="IPR036514">
    <property type="entry name" value="SGNH_hydro_sf"/>
</dbReference>
<proteinExistence type="inferred from homology"/>
<organism evidence="12 13">
    <name type="scientific">Paenibacillus yonginensis</name>
    <dbReference type="NCBI Taxonomy" id="1462996"/>
    <lineage>
        <taxon>Bacteria</taxon>
        <taxon>Bacillati</taxon>
        <taxon>Bacillota</taxon>
        <taxon>Bacilli</taxon>
        <taxon>Bacillales</taxon>
        <taxon>Paenibacillaceae</taxon>
        <taxon>Paenibacillus</taxon>
    </lineage>
</organism>
<dbReference type="STRING" id="1462996.AWM70_04300"/>
<feature type="compositionally biased region" description="Basic and acidic residues" evidence="9">
    <location>
        <begin position="521"/>
        <end position="533"/>
    </location>
</feature>
<feature type="transmembrane region" description="Helical" evidence="10">
    <location>
        <begin position="112"/>
        <end position="131"/>
    </location>
</feature>
<keyword evidence="3" id="KW-1003">Cell membrane</keyword>
<feature type="transmembrane region" description="Helical" evidence="10">
    <location>
        <begin position="361"/>
        <end position="383"/>
    </location>
</feature>
<protein>
    <recommendedName>
        <fullName evidence="11">Acyltransferase 3 domain-containing protein</fullName>
    </recommendedName>
</protein>
<comment type="similarity">
    <text evidence="2">Belongs to the acyltransferase 3 family.</text>
</comment>
<dbReference type="KEGG" id="pyg:AWM70_04300"/>
<evidence type="ECO:0000259" key="11">
    <source>
        <dbReference type="Pfam" id="PF01757"/>
    </source>
</evidence>
<feature type="transmembrane region" description="Helical" evidence="10">
    <location>
        <begin position="202"/>
        <end position="223"/>
    </location>
</feature>
<evidence type="ECO:0000256" key="2">
    <source>
        <dbReference type="ARBA" id="ARBA00007400"/>
    </source>
</evidence>
<evidence type="ECO:0000256" key="1">
    <source>
        <dbReference type="ARBA" id="ARBA00004651"/>
    </source>
</evidence>
<keyword evidence="4" id="KW-0808">Transferase</keyword>
<dbReference type="SUPFAM" id="SSF52266">
    <property type="entry name" value="SGNH hydrolase"/>
    <property type="match status" value="1"/>
</dbReference>
<dbReference type="EMBL" id="CP014167">
    <property type="protein sequence ID" value="ANS77091.1"/>
    <property type="molecule type" value="Genomic_DNA"/>
</dbReference>
<dbReference type="GO" id="GO:0009103">
    <property type="term" value="P:lipopolysaccharide biosynthetic process"/>
    <property type="evidence" value="ECO:0007669"/>
    <property type="project" value="TreeGrafter"/>
</dbReference>
<keyword evidence="5 10" id="KW-0812">Transmembrane</keyword>
<feature type="transmembrane region" description="Helical" evidence="10">
    <location>
        <begin position="238"/>
        <end position="256"/>
    </location>
</feature>
<feature type="transmembrane region" description="Helical" evidence="10">
    <location>
        <begin position="268"/>
        <end position="286"/>
    </location>
</feature>
<name>A0A1B1N6N3_9BACL</name>
<keyword evidence="8" id="KW-0012">Acyltransferase</keyword>
<gene>
    <name evidence="12" type="ORF">AWM70_04300</name>
</gene>
<feature type="compositionally biased region" description="Polar residues" evidence="9">
    <location>
        <begin position="537"/>
        <end position="558"/>
    </location>
</feature>
<dbReference type="PANTHER" id="PTHR23028">
    <property type="entry name" value="ACETYLTRANSFERASE"/>
    <property type="match status" value="1"/>
</dbReference>
<feature type="transmembrane region" description="Helical" evidence="10">
    <location>
        <begin position="412"/>
        <end position="433"/>
    </location>
</feature>
<dbReference type="AlphaFoldDB" id="A0A1B1N6N3"/>
<accession>A0A1B1N6N3</accession>
<dbReference type="CDD" id="cd01840">
    <property type="entry name" value="SGNH_hydrolase_yrhL_like"/>
    <property type="match status" value="1"/>
</dbReference>
<feature type="transmembrane region" description="Helical" evidence="10">
    <location>
        <begin position="298"/>
        <end position="316"/>
    </location>
</feature>
<feature type="domain" description="Acyltransferase 3" evidence="11">
    <location>
        <begin position="40"/>
        <end position="380"/>
    </location>
</feature>
<evidence type="ECO:0000256" key="7">
    <source>
        <dbReference type="ARBA" id="ARBA00023136"/>
    </source>
</evidence>